<feature type="domain" description="DUF3719" evidence="3">
    <location>
        <begin position="177"/>
        <end position="225"/>
    </location>
</feature>
<dbReference type="AlphaFoldDB" id="A0AAV4D2M5"/>
<dbReference type="Pfam" id="PF12516">
    <property type="entry name" value="DUF3719"/>
    <property type="match status" value="1"/>
</dbReference>
<comment type="similarity">
    <text evidence="1">Belongs to the FAM149 family.</text>
</comment>
<comment type="caution">
    <text evidence="4">The sequence shown here is derived from an EMBL/GenBank/DDBJ whole genome shotgun (WGS) entry which is preliminary data.</text>
</comment>
<dbReference type="PANTHER" id="PTHR31997">
    <property type="entry name" value="AGAP003710-PA"/>
    <property type="match status" value="1"/>
</dbReference>
<reference evidence="4 5" key="1">
    <citation type="journal article" date="2021" name="Elife">
        <title>Chloroplast acquisition without the gene transfer in kleptoplastic sea slugs, Plakobranchus ocellatus.</title>
        <authorList>
            <person name="Maeda T."/>
            <person name="Takahashi S."/>
            <person name="Yoshida T."/>
            <person name="Shimamura S."/>
            <person name="Takaki Y."/>
            <person name="Nagai Y."/>
            <person name="Toyoda A."/>
            <person name="Suzuki Y."/>
            <person name="Arimoto A."/>
            <person name="Ishii H."/>
            <person name="Satoh N."/>
            <person name="Nishiyama T."/>
            <person name="Hasebe M."/>
            <person name="Maruyama T."/>
            <person name="Minagawa J."/>
            <person name="Obokata J."/>
            <person name="Shigenobu S."/>
        </authorList>
    </citation>
    <scope>NUCLEOTIDE SEQUENCE [LARGE SCALE GENOMIC DNA]</scope>
</reference>
<evidence type="ECO:0000313" key="4">
    <source>
        <dbReference type="EMBL" id="GFO38388.1"/>
    </source>
</evidence>
<dbReference type="PANTHER" id="PTHR31997:SF1">
    <property type="entry name" value="AGAP003710-PA"/>
    <property type="match status" value="1"/>
</dbReference>
<evidence type="ECO:0000256" key="1">
    <source>
        <dbReference type="ARBA" id="ARBA00008309"/>
    </source>
</evidence>
<gene>
    <name evidence="4" type="ORF">PoB_006489300</name>
</gene>
<feature type="region of interest" description="Disordered" evidence="2">
    <location>
        <begin position="67"/>
        <end position="107"/>
    </location>
</feature>
<name>A0AAV4D2M5_9GAST</name>
<proteinExistence type="inferred from homology"/>
<feature type="non-terminal residue" evidence="4">
    <location>
        <position position="461"/>
    </location>
</feature>
<evidence type="ECO:0000259" key="3">
    <source>
        <dbReference type="Pfam" id="PF12516"/>
    </source>
</evidence>
<feature type="compositionally biased region" description="Low complexity" evidence="2">
    <location>
        <begin position="436"/>
        <end position="461"/>
    </location>
</feature>
<evidence type="ECO:0000313" key="5">
    <source>
        <dbReference type="Proteomes" id="UP000735302"/>
    </source>
</evidence>
<dbReference type="InterPro" id="IPR022194">
    <property type="entry name" value="DUF3719"/>
</dbReference>
<keyword evidence="5" id="KW-1185">Reference proteome</keyword>
<feature type="region of interest" description="Disordered" evidence="2">
    <location>
        <begin position="409"/>
        <end position="461"/>
    </location>
</feature>
<organism evidence="4 5">
    <name type="scientific">Plakobranchus ocellatus</name>
    <dbReference type="NCBI Taxonomy" id="259542"/>
    <lineage>
        <taxon>Eukaryota</taxon>
        <taxon>Metazoa</taxon>
        <taxon>Spiralia</taxon>
        <taxon>Lophotrochozoa</taxon>
        <taxon>Mollusca</taxon>
        <taxon>Gastropoda</taxon>
        <taxon>Heterobranchia</taxon>
        <taxon>Euthyneura</taxon>
        <taxon>Panpulmonata</taxon>
        <taxon>Sacoglossa</taxon>
        <taxon>Placobranchoidea</taxon>
        <taxon>Plakobranchidae</taxon>
        <taxon>Plakobranchus</taxon>
    </lineage>
</organism>
<sequence>MSFNAIALCPDSQIDFQPALLIPSATRNRCQATRGLSRTPLDDHHPIDSIKDIDLFERTCGHNLQQALKSHQDTPCSSGRSSPTIKETQSPMSVSQGGWTTGNTTERSSLDSSYSLADFDKQAANTVSQHFEEFEAALYEGQSPSYITPRPGSSVHGIPPSLHGGASFIDGAGGSTSPQSDLARECREWSAQFPHLRVLGKQACPIRDPGFYHVPSSDHSGSRPTSSSLLLEVSDHDLSMSSDSQGLSLTGHAVSPARAPKEAVIASERESSSSAYSFLVEEVIAEDGLYEDIIAVDYKNIYEDNLEHKQQITPRRRRVGFPPITPNACVKDSVTSGAFDHIWQEIMSWMRQLLKRYTSEITDSKHDDVTSYSPHLPTQSTPISRDLSFIRQHGGVSLLLKFYSDRDAGDSPGLGGPARPGSSLQPGSQPRPMSHLRASGGHARAAARGGRLAPLAKNLNT</sequence>
<evidence type="ECO:0000256" key="2">
    <source>
        <dbReference type="SAM" id="MobiDB-lite"/>
    </source>
</evidence>
<accession>A0AAV4D2M5</accession>
<protein>
    <submittedName>
        <fullName evidence="4">Protein fam149b1-like</fullName>
    </submittedName>
</protein>
<dbReference type="EMBL" id="BLXT01007309">
    <property type="protein sequence ID" value="GFO38388.1"/>
    <property type="molecule type" value="Genomic_DNA"/>
</dbReference>
<dbReference type="Proteomes" id="UP000735302">
    <property type="component" value="Unassembled WGS sequence"/>
</dbReference>
<dbReference type="InterPro" id="IPR039630">
    <property type="entry name" value="FAM149"/>
</dbReference>